<dbReference type="EMBL" id="JH971416">
    <property type="protein sequence ID" value="EKM75283.1"/>
    <property type="molecule type" value="Genomic_DNA"/>
</dbReference>
<accession>K5WWV1</accession>
<reference evidence="2" key="1">
    <citation type="journal article" date="2012" name="Proc. Natl. Acad. Sci. U.S.A.">
        <title>Genome sequence of the button mushroom Agaricus bisporus reveals mechanisms governing adaptation to a humic-rich ecological niche.</title>
        <authorList>
            <person name="Morin E."/>
            <person name="Kohler A."/>
            <person name="Baker A.R."/>
            <person name="Foulongne-Oriol M."/>
            <person name="Lombard V."/>
            <person name="Nagy L.G."/>
            <person name="Ohm R.A."/>
            <person name="Patyshakuliyeva A."/>
            <person name="Brun A."/>
            <person name="Aerts A.L."/>
            <person name="Bailey A.M."/>
            <person name="Billette C."/>
            <person name="Coutinho P.M."/>
            <person name="Deakin G."/>
            <person name="Doddapaneni H."/>
            <person name="Floudas D."/>
            <person name="Grimwood J."/>
            <person name="Hilden K."/>
            <person name="Kuees U."/>
            <person name="LaButti K.M."/>
            <person name="Lapidus A."/>
            <person name="Lindquist E.A."/>
            <person name="Lucas S.M."/>
            <person name="Murat C."/>
            <person name="Riley R.W."/>
            <person name="Salamov A.A."/>
            <person name="Schmutz J."/>
            <person name="Subramanian V."/>
            <person name="Woesten H.A.B."/>
            <person name="Xu J."/>
            <person name="Eastwood D.C."/>
            <person name="Foster G.D."/>
            <person name="Sonnenberg A.S."/>
            <person name="Cullen D."/>
            <person name="de Vries R.P."/>
            <person name="Lundell T."/>
            <person name="Hibbett D.S."/>
            <person name="Henrissat B."/>
            <person name="Burton K.S."/>
            <person name="Kerrigan R.W."/>
            <person name="Challen M.P."/>
            <person name="Grigoriev I.V."/>
            <person name="Martin F."/>
        </authorList>
    </citation>
    <scope>NUCLEOTIDE SEQUENCE [LARGE SCALE GENOMIC DNA]</scope>
    <source>
        <strain evidence="2">JB137-S8 / ATCC MYA-4627 / FGSC 10392</strain>
    </source>
</reference>
<dbReference type="RefSeq" id="XP_007334101.1">
    <property type="nucleotide sequence ID" value="XM_007334039.1"/>
</dbReference>
<dbReference type="OMA" id="RAPRYRW"/>
<evidence type="ECO:0000313" key="2">
    <source>
        <dbReference type="Proteomes" id="UP000008493"/>
    </source>
</evidence>
<dbReference type="Proteomes" id="UP000008493">
    <property type="component" value="Unassembled WGS sequence"/>
</dbReference>
<dbReference type="HOGENOM" id="CLU_3031799_0_0_1"/>
<sequence>MKSASSCTIETSPLAILLRGPGVVEIHFQPEDVRCAPRYRWYNVGRSLWYKQMES</sequence>
<dbReference type="GeneID" id="18832253"/>
<keyword evidence="2" id="KW-1185">Reference proteome</keyword>
<dbReference type="AlphaFoldDB" id="K5WWV1"/>
<proteinExistence type="predicted"/>
<protein>
    <submittedName>
        <fullName evidence="1">Uncharacterized protein</fullName>
    </submittedName>
</protein>
<dbReference type="KEGG" id="abp:AGABI1DRAFT87940"/>
<gene>
    <name evidence="1" type="ORF">AGABI1DRAFT_87940</name>
</gene>
<dbReference type="InParanoid" id="K5WWV1"/>
<name>K5WWV1_AGABU</name>
<organism evidence="1 2">
    <name type="scientific">Agaricus bisporus var. burnettii (strain JB137-S8 / ATCC MYA-4627 / FGSC 10392)</name>
    <name type="common">White button mushroom</name>
    <dbReference type="NCBI Taxonomy" id="597362"/>
    <lineage>
        <taxon>Eukaryota</taxon>
        <taxon>Fungi</taxon>
        <taxon>Dikarya</taxon>
        <taxon>Basidiomycota</taxon>
        <taxon>Agaricomycotina</taxon>
        <taxon>Agaricomycetes</taxon>
        <taxon>Agaricomycetidae</taxon>
        <taxon>Agaricales</taxon>
        <taxon>Agaricineae</taxon>
        <taxon>Agaricaceae</taxon>
        <taxon>Agaricus</taxon>
    </lineage>
</organism>
<evidence type="ECO:0000313" key="1">
    <source>
        <dbReference type="EMBL" id="EKM75283.1"/>
    </source>
</evidence>